<evidence type="ECO:0000313" key="3">
    <source>
        <dbReference type="Proteomes" id="UP000018144"/>
    </source>
</evidence>
<dbReference type="AlphaFoldDB" id="U4LG39"/>
<keyword evidence="3" id="KW-1185">Reference proteome</keyword>
<dbReference type="Proteomes" id="UP000018144">
    <property type="component" value="Unassembled WGS sequence"/>
</dbReference>
<accession>U4LG39</accession>
<reference evidence="2 3" key="1">
    <citation type="journal article" date="2013" name="PLoS Genet.">
        <title>The genome and development-dependent transcriptomes of Pyronema confluens: a window into fungal evolution.</title>
        <authorList>
            <person name="Traeger S."/>
            <person name="Altegoer F."/>
            <person name="Freitag M."/>
            <person name="Gabaldon T."/>
            <person name="Kempken F."/>
            <person name="Kumar A."/>
            <person name="Marcet-Houben M."/>
            <person name="Poggeler S."/>
            <person name="Stajich J.E."/>
            <person name="Nowrousian M."/>
        </authorList>
    </citation>
    <scope>NUCLEOTIDE SEQUENCE [LARGE SCALE GENOMIC DNA]</scope>
    <source>
        <strain evidence="3">CBS 100304</strain>
        <tissue evidence="2">Vegetative mycelium</tissue>
    </source>
</reference>
<organism evidence="2 3">
    <name type="scientific">Pyronema omphalodes (strain CBS 100304)</name>
    <name type="common">Pyronema confluens</name>
    <dbReference type="NCBI Taxonomy" id="1076935"/>
    <lineage>
        <taxon>Eukaryota</taxon>
        <taxon>Fungi</taxon>
        <taxon>Dikarya</taxon>
        <taxon>Ascomycota</taxon>
        <taxon>Pezizomycotina</taxon>
        <taxon>Pezizomycetes</taxon>
        <taxon>Pezizales</taxon>
        <taxon>Pyronemataceae</taxon>
        <taxon>Pyronema</taxon>
    </lineage>
</organism>
<gene>
    <name evidence="2" type="ORF">PCON_01119</name>
</gene>
<feature type="region of interest" description="Disordered" evidence="1">
    <location>
        <begin position="34"/>
        <end position="56"/>
    </location>
</feature>
<dbReference type="OMA" id="CWITKVW"/>
<dbReference type="OrthoDB" id="5274594at2759"/>
<feature type="compositionally biased region" description="Basic and acidic residues" evidence="1">
    <location>
        <begin position="42"/>
        <end position="56"/>
    </location>
</feature>
<protein>
    <submittedName>
        <fullName evidence="2">Uncharacterized protein</fullName>
    </submittedName>
</protein>
<dbReference type="EMBL" id="HF936073">
    <property type="protein sequence ID" value="CCX14893.1"/>
    <property type="molecule type" value="Genomic_DNA"/>
</dbReference>
<name>U4LG39_PYROM</name>
<evidence type="ECO:0000313" key="2">
    <source>
        <dbReference type="EMBL" id="CCX14893.1"/>
    </source>
</evidence>
<sequence>MSTITLEISGSTIFVKENQGYDNEFVTVNIGGPAPVRRRRTGPIDRPNKTLKTGPEDPIYRLPQSISSGGLKIHLDLYTKPKPVNIDKPNKRASLTQDEDSIIFEISKSSLGDSAHAYKINNFHREDNEGNYGRGTVKFTPGWIRGGVWEIEYYYKVADKIEEQRVDMRIDEAGGNDGLWKMTFPFQGNVAKEHPQPADSFGENGRSFEIISGDPGLEGVTESEWRDLLTACWITKVWDSCTRTGWFSASVKGSNTEAGALGNW</sequence>
<dbReference type="STRING" id="1076935.U4LG39"/>
<proteinExistence type="predicted"/>
<evidence type="ECO:0000256" key="1">
    <source>
        <dbReference type="SAM" id="MobiDB-lite"/>
    </source>
</evidence>